<feature type="domain" description="Histidine kinase" evidence="8">
    <location>
        <begin position="186"/>
        <end position="406"/>
    </location>
</feature>
<gene>
    <name evidence="10" type="ORF">MVI01_55460</name>
    <name evidence="11" type="ORF">SAMN04488504_10668</name>
</gene>
<dbReference type="Gene3D" id="3.30.565.10">
    <property type="entry name" value="Histidine kinase-like ATPase, C-terminal domain"/>
    <property type="match status" value="1"/>
</dbReference>
<dbReference type="InterPro" id="IPR011006">
    <property type="entry name" value="CheY-like_superfamily"/>
</dbReference>
<dbReference type="CDD" id="cd00082">
    <property type="entry name" value="HisKA"/>
    <property type="match status" value="1"/>
</dbReference>
<dbReference type="Proteomes" id="UP000321224">
    <property type="component" value="Unassembled WGS sequence"/>
</dbReference>
<dbReference type="Pfam" id="PF02518">
    <property type="entry name" value="HATPase_c"/>
    <property type="match status" value="1"/>
</dbReference>
<dbReference type="InterPro" id="IPR036097">
    <property type="entry name" value="HisK_dim/P_sf"/>
</dbReference>
<dbReference type="CDD" id="cd00156">
    <property type="entry name" value="REC"/>
    <property type="match status" value="1"/>
</dbReference>
<dbReference type="GO" id="GO:0005886">
    <property type="term" value="C:plasma membrane"/>
    <property type="evidence" value="ECO:0007669"/>
    <property type="project" value="TreeGrafter"/>
</dbReference>
<dbReference type="CDD" id="cd16922">
    <property type="entry name" value="HATPase_EvgS-ArcB-TorS-like"/>
    <property type="match status" value="1"/>
</dbReference>
<dbReference type="FunFam" id="3.30.565.10:FF:000006">
    <property type="entry name" value="Sensor histidine kinase WalK"/>
    <property type="match status" value="1"/>
</dbReference>
<dbReference type="Gene3D" id="1.10.287.130">
    <property type="match status" value="1"/>
</dbReference>
<dbReference type="PROSITE" id="PS50110">
    <property type="entry name" value="RESPONSE_REGULATORY"/>
    <property type="match status" value="2"/>
</dbReference>
<dbReference type="Proteomes" id="UP000198717">
    <property type="component" value="Unassembled WGS sequence"/>
</dbReference>
<evidence type="ECO:0000259" key="8">
    <source>
        <dbReference type="PROSITE" id="PS50109"/>
    </source>
</evidence>
<evidence type="ECO:0000256" key="6">
    <source>
        <dbReference type="PROSITE-ProRule" id="PRU00169"/>
    </source>
</evidence>
<dbReference type="SUPFAM" id="SSF55874">
    <property type="entry name" value="ATPase domain of HSP90 chaperone/DNA topoisomerase II/histidine kinase"/>
    <property type="match status" value="1"/>
</dbReference>
<dbReference type="SMART" id="SM00388">
    <property type="entry name" value="HisKA"/>
    <property type="match status" value="1"/>
</dbReference>
<evidence type="ECO:0000313" key="11">
    <source>
        <dbReference type="EMBL" id="SDE34133.1"/>
    </source>
</evidence>
<dbReference type="SMART" id="SM00387">
    <property type="entry name" value="HATPase_c"/>
    <property type="match status" value="1"/>
</dbReference>
<evidence type="ECO:0000256" key="1">
    <source>
        <dbReference type="ARBA" id="ARBA00000085"/>
    </source>
</evidence>
<evidence type="ECO:0000256" key="4">
    <source>
        <dbReference type="ARBA" id="ARBA00022679"/>
    </source>
</evidence>
<comment type="caution">
    <text evidence="10">The sequence shown here is derived from an EMBL/GenBank/DDBJ whole genome shotgun (WGS) entry which is preliminary data.</text>
</comment>
<evidence type="ECO:0000256" key="2">
    <source>
        <dbReference type="ARBA" id="ARBA00012438"/>
    </source>
</evidence>
<feature type="modified residue" description="4-aspartylphosphate" evidence="6">
    <location>
        <position position="477"/>
    </location>
</feature>
<dbReference type="SMART" id="SM00448">
    <property type="entry name" value="REC"/>
    <property type="match status" value="2"/>
</dbReference>
<dbReference type="InterPro" id="IPR004358">
    <property type="entry name" value="Sig_transdc_His_kin-like_C"/>
</dbReference>
<dbReference type="SUPFAM" id="SSF47384">
    <property type="entry name" value="Homodimeric domain of signal transducing histidine kinase"/>
    <property type="match status" value="1"/>
</dbReference>
<dbReference type="InterPro" id="IPR036890">
    <property type="entry name" value="HATPase_C_sf"/>
</dbReference>
<dbReference type="GO" id="GO:0009927">
    <property type="term" value="F:histidine phosphotransfer kinase activity"/>
    <property type="evidence" value="ECO:0007669"/>
    <property type="project" value="TreeGrafter"/>
</dbReference>
<dbReference type="AlphaFoldDB" id="A0A511HJL7"/>
<dbReference type="RefSeq" id="WP_090490951.1">
    <property type="nucleotide sequence ID" value="NZ_BJVY01000038.1"/>
</dbReference>
<feature type="domain" description="Response regulatory" evidence="9">
    <location>
        <begin position="548"/>
        <end position="669"/>
    </location>
</feature>
<protein>
    <recommendedName>
        <fullName evidence="2">histidine kinase</fullName>
        <ecNumber evidence="2">2.7.13.3</ecNumber>
    </recommendedName>
</protein>
<keyword evidence="4" id="KW-0808">Transferase</keyword>
<evidence type="ECO:0000313" key="13">
    <source>
        <dbReference type="Proteomes" id="UP000321224"/>
    </source>
</evidence>
<keyword evidence="7" id="KW-0175">Coiled coil</keyword>
<dbReference type="SUPFAM" id="SSF52172">
    <property type="entry name" value="CheY-like"/>
    <property type="match status" value="2"/>
</dbReference>
<comment type="catalytic activity">
    <reaction evidence="1">
        <text>ATP + protein L-histidine = ADP + protein N-phospho-L-histidine.</text>
        <dbReference type="EC" id="2.7.13.3"/>
    </reaction>
</comment>
<dbReference type="InterPro" id="IPR003594">
    <property type="entry name" value="HATPase_dom"/>
</dbReference>
<dbReference type="EMBL" id="FNAJ01000006">
    <property type="protein sequence ID" value="SDE34133.1"/>
    <property type="molecule type" value="Genomic_DNA"/>
</dbReference>
<evidence type="ECO:0000259" key="9">
    <source>
        <dbReference type="PROSITE" id="PS50110"/>
    </source>
</evidence>
<proteinExistence type="predicted"/>
<keyword evidence="3 6" id="KW-0597">Phosphoprotein</keyword>
<organism evidence="10 13">
    <name type="scientific">Myxococcus virescens</name>
    <dbReference type="NCBI Taxonomy" id="83456"/>
    <lineage>
        <taxon>Bacteria</taxon>
        <taxon>Pseudomonadati</taxon>
        <taxon>Myxococcota</taxon>
        <taxon>Myxococcia</taxon>
        <taxon>Myxococcales</taxon>
        <taxon>Cystobacterineae</taxon>
        <taxon>Myxococcaceae</taxon>
        <taxon>Myxococcus</taxon>
    </lineage>
</organism>
<dbReference type="Gene3D" id="3.40.50.2300">
    <property type="match status" value="2"/>
</dbReference>
<dbReference type="InterPro" id="IPR003661">
    <property type="entry name" value="HisK_dim/P_dom"/>
</dbReference>
<dbReference type="EC" id="2.7.13.3" evidence="2"/>
<dbReference type="PANTHER" id="PTHR43047:SF72">
    <property type="entry name" value="OSMOSENSING HISTIDINE PROTEIN KINASE SLN1"/>
    <property type="match status" value="1"/>
</dbReference>
<evidence type="ECO:0000256" key="3">
    <source>
        <dbReference type="ARBA" id="ARBA00022553"/>
    </source>
</evidence>
<dbReference type="PRINTS" id="PR00344">
    <property type="entry name" value="BCTRLSENSOR"/>
</dbReference>
<feature type="modified residue" description="4-aspartylphosphate" evidence="6">
    <location>
        <position position="597"/>
    </location>
</feature>
<evidence type="ECO:0000313" key="12">
    <source>
        <dbReference type="Proteomes" id="UP000198717"/>
    </source>
</evidence>
<sequence length="683" mass="75694">MRLPASAEPPFFDDLSREVALACDAGGTLTWVDARARNALAAEPGQPLRGLAAQGTEEKVDRLLAQAREEKVEGWELILCRDQVPATFAFRARPHDGGVLLVGSLVPEDYGSALERVSTTLSELSALHRETERQQRELKRRADELARLNNELEESNRGVRSLHAALDEKAESLQLAAEIKSRVVANVSHEFRTPLHSILGLSKVLLNPINGPLSGEQEKQVQFIRNSAEALFELVNDLLDLSKMEAGKAALRHSRFVVHDALSALRGMMKPLLPPGVPVELRLVEPDAPLELETDESRLSQVLRNLVSNALKFTESGHVTVSAAPGPRDTVVFTVQDTGIGIAPEHHERIFEEFSQVESHLQRKAKGTGLGLPLARRLTELLGGTLTVKSALGQGATFTVTLPRVHLEVTEMTGLTERSEHLDPSRAPVLVLEDDRQTLFLYEKYLARSGFQVLPVRSTDEARRVLERVRPAAMVLDVMLEGETSWGFLADMKNNEATRDIPILVVTVTDREQKARALGADEFWLKPVDEVRLQRKLQAMARTGPVERILIIDDDDVHRYLLKQLLKDMPYVLLEASGGKEGVQLAREKSPHLIFLDFVLPDITAFDVLDELKADPRTREVPVILHTSHELKEAERSRLAKETAAILAKHTLSREVAITRIRDALSKAGLGSQALPQEASRRG</sequence>
<dbReference type="InterPro" id="IPR005467">
    <property type="entry name" value="His_kinase_dom"/>
</dbReference>
<reference evidence="11 12" key="1">
    <citation type="submission" date="2016-10" db="EMBL/GenBank/DDBJ databases">
        <authorList>
            <person name="Varghese N."/>
            <person name="Submissions S."/>
        </authorList>
    </citation>
    <scope>NUCLEOTIDE SEQUENCE [LARGE SCALE GENOMIC DNA]</scope>
    <source>
        <strain evidence="11 12">DSM 2260</strain>
    </source>
</reference>
<dbReference type="Pfam" id="PF00072">
    <property type="entry name" value="Response_reg"/>
    <property type="match status" value="2"/>
</dbReference>
<keyword evidence="5 11" id="KW-0418">Kinase</keyword>
<dbReference type="GO" id="GO:0000155">
    <property type="term" value="F:phosphorelay sensor kinase activity"/>
    <property type="evidence" value="ECO:0007669"/>
    <property type="project" value="InterPro"/>
</dbReference>
<dbReference type="EMBL" id="BJVY01000038">
    <property type="protein sequence ID" value="GEL73762.1"/>
    <property type="molecule type" value="Genomic_DNA"/>
</dbReference>
<dbReference type="PROSITE" id="PS50109">
    <property type="entry name" value="HIS_KIN"/>
    <property type="match status" value="1"/>
</dbReference>
<accession>A0A511HJL7</accession>
<feature type="domain" description="Response regulatory" evidence="9">
    <location>
        <begin position="428"/>
        <end position="541"/>
    </location>
</feature>
<feature type="coiled-coil region" evidence="7">
    <location>
        <begin position="114"/>
        <end position="165"/>
    </location>
</feature>
<dbReference type="Pfam" id="PF00512">
    <property type="entry name" value="HisKA"/>
    <property type="match status" value="1"/>
</dbReference>
<evidence type="ECO:0000313" key="10">
    <source>
        <dbReference type="EMBL" id="GEL73762.1"/>
    </source>
</evidence>
<keyword evidence="12" id="KW-1185">Reference proteome</keyword>
<name>A0A511HJL7_9BACT</name>
<evidence type="ECO:0000256" key="5">
    <source>
        <dbReference type="ARBA" id="ARBA00022777"/>
    </source>
</evidence>
<reference evidence="10 13" key="2">
    <citation type="submission" date="2019-07" db="EMBL/GenBank/DDBJ databases">
        <title>Whole genome shotgun sequence of Myxococcus virescens NBRC 100334.</title>
        <authorList>
            <person name="Hosoyama A."/>
            <person name="Uohara A."/>
            <person name="Ohji S."/>
            <person name="Ichikawa N."/>
        </authorList>
    </citation>
    <scope>NUCLEOTIDE SEQUENCE [LARGE SCALE GENOMIC DNA]</scope>
    <source>
        <strain evidence="10 13">NBRC 100334</strain>
    </source>
</reference>
<dbReference type="InterPro" id="IPR001789">
    <property type="entry name" value="Sig_transdc_resp-reg_receiver"/>
</dbReference>
<dbReference type="PANTHER" id="PTHR43047">
    <property type="entry name" value="TWO-COMPONENT HISTIDINE PROTEIN KINASE"/>
    <property type="match status" value="1"/>
</dbReference>
<evidence type="ECO:0000256" key="7">
    <source>
        <dbReference type="SAM" id="Coils"/>
    </source>
</evidence>